<evidence type="ECO:0000313" key="10">
    <source>
        <dbReference type="EMBL" id="KIN05598.1"/>
    </source>
</evidence>
<dbReference type="Proteomes" id="UP000054321">
    <property type="component" value="Unassembled WGS sequence"/>
</dbReference>
<feature type="transmembrane region" description="Helical" evidence="8">
    <location>
        <begin position="80"/>
        <end position="98"/>
    </location>
</feature>
<comment type="similarity">
    <text evidence="2 7">Belongs to the major facilitator superfamily. Sugar transporter (TC 2.A.1.1) family.</text>
</comment>
<feature type="transmembrane region" description="Helical" evidence="8">
    <location>
        <begin position="138"/>
        <end position="159"/>
    </location>
</feature>
<gene>
    <name evidence="10" type="ORF">OIDMADRAFT_153895</name>
</gene>
<keyword evidence="6 8" id="KW-0472">Membrane</keyword>
<evidence type="ECO:0000256" key="3">
    <source>
        <dbReference type="ARBA" id="ARBA00022448"/>
    </source>
</evidence>
<accession>A0A0C3DU66</accession>
<organism evidence="10 11">
    <name type="scientific">Oidiodendron maius (strain Zn)</name>
    <dbReference type="NCBI Taxonomy" id="913774"/>
    <lineage>
        <taxon>Eukaryota</taxon>
        <taxon>Fungi</taxon>
        <taxon>Dikarya</taxon>
        <taxon>Ascomycota</taxon>
        <taxon>Pezizomycotina</taxon>
        <taxon>Leotiomycetes</taxon>
        <taxon>Leotiomycetes incertae sedis</taxon>
        <taxon>Myxotrichaceae</taxon>
        <taxon>Oidiodendron</taxon>
    </lineage>
</organism>
<evidence type="ECO:0000259" key="9">
    <source>
        <dbReference type="PROSITE" id="PS50850"/>
    </source>
</evidence>
<dbReference type="InterPro" id="IPR050360">
    <property type="entry name" value="MFS_Sugar_Transporters"/>
</dbReference>
<dbReference type="Pfam" id="PF00083">
    <property type="entry name" value="Sugar_tr"/>
    <property type="match status" value="1"/>
</dbReference>
<dbReference type="InterPro" id="IPR036259">
    <property type="entry name" value="MFS_trans_sf"/>
</dbReference>
<keyword evidence="5 8" id="KW-1133">Transmembrane helix</keyword>
<dbReference type="InterPro" id="IPR003663">
    <property type="entry name" value="Sugar/inositol_transpt"/>
</dbReference>
<dbReference type="SUPFAM" id="SSF103473">
    <property type="entry name" value="MFS general substrate transporter"/>
    <property type="match status" value="1"/>
</dbReference>
<feature type="transmembrane region" description="Helical" evidence="8">
    <location>
        <begin position="328"/>
        <end position="349"/>
    </location>
</feature>
<feature type="domain" description="Major facilitator superfamily (MFS) profile" evidence="9">
    <location>
        <begin position="12"/>
        <end position="451"/>
    </location>
</feature>
<keyword evidence="11" id="KW-1185">Reference proteome</keyword>
<dbReference type="InterPro" id="IPR020846">
    <property type="entry name" value="MFS_dom"/>
</dbReference>
<dbReference type="GO" id="GO:0016020">
    <property type="term" value="C:membrane"/>
    <property type="evidence" value="ECO:0007669"/>
    <property type="project" value="UniProtKB-SubCell"/>
</dbReference>
<dbReference type="PRINTS" id="PR00171">
    <property type="entry name" value="SUGRTRNSPORT"/>
</dbReference>
<evidence type="ECO:0000313" key="11">
    <source>
        <dbReference type="Proteomes" id="UP000054321"/>
    </source>
</evidence>
<dbReference type="OrthoDB" id="6612291at2759"/>
<feature type="transmembrane region" description="Helical" evidence="8">
    <location>
        <begin position="7"/>
        <end position="31"/>
    </location>
</feature>
<dbReference type="InterPro" id="IPR005828">
    <property type="entry name" value="MFS_sugar_transport-like"/>
</dbReference>
<dbReference type="AlphaFoldDB" id="A0A0C3DU66"/>
<reference evidence="11" key="2">
    <citation type="submission" date="2015-01" db="EMBL/GenBank/DDBJ databases">
        <title>Evolutionary Origins and Diversification of the Mycorrhizal Mutualists.</title>
        <authorList>
            <consortium name="DOE Joint Genome Institute"/>
            <consortium name="Mycorrhizal Genomics Consortium"/>
            <person name="Kohler A."/>
            <person name="Kuo A."/>
            <person name="Nagy L.G."/>
            <person name="Floudas D."/>
            <person name="Copeland A."/>
            <person name="Barry K.W."/>
            <person name="Cichocki N."/>
            <person name="Veneault-Fourrey C."/>
            <person name="LaButti K."/>
            <person name="Lindquist E.A."/>
            <person name="Lipzen A."/>
            <person name="Lundell T."/>
            <person name="Morin E."/>
            <person name="Murat C."/>
            <person name="Riley R."/>
            <person name="Ohm R."/>
            <person name="Sun H."/>
            <person name="Tunlid A."/>
            <person name="Henrissat B."/>
            <person name="Grigoriev I.V."/>
            <person name="Hibbett D.S."/>
            <person name="Martin F."/>
        </authorList>
    </citation>
    <scope>NUCLEOTIDE SEQUENCE [LARGE SCALE GENOMIC DNA]</scope>
    <source>
        <strain evidence="11">Zn</strain>
    </source>
</reference>
<name>A0A0C3DU66_OIDMZ</name>
<dbReference type="Gene3D" id="1.20.1250.20">
    <property type="entry name" value="MFS general substrate transporter like domains"/>
    <property type="match status" value="1"/>
</dbReference>
<dbReference type="PANTHER" id="PTHR48022">
    <property type="entry name" value="PLASTIDIC GLUCOSE TRANSPORTER 4"/>
    <property type="match status" value="1"/>
</dbReference>
<dbReference type="PROSITE" id="PS50850">
    <property type="entry name" value="MFS"/>
    <property type="match status" value="1"/>
</dbReference>
<sequence>MVLKPKVYQFLVGVFASLGSVLFGYDLGVIAEVVASSSFISFFNNPSSTQTGIVVSFFTGGAFCGAGLAGPIGDRLGRRWTIIIGCIVYLVGGALQTGAQNLNYLWAGRWIAGLGVGFLVMIVPIYQSEIAHPSVRGTITALQQFMLGIGAFVAGWVSYGTYIGLTSTAQWRLPLGLQMLPAVGLAALIFLFPESPRWLIDHNRPDEGLSTLARLHAHGNEQDPWVRAEFDQIQESISYEHDNEAKSYVELFTNRSSFRRLLIACTLQASIQMTGVSAIQYYSVKIYGQIGISGSDALKYQAINNIIALIGEALCILLIDKLGRRRPLIIGNLCNMVCFLIACILIAKFPPGTNNNTSASWGFIIMTWLYNFSFSATCGPLSWIIPAEIFDTRTRSKGVSIATMTSFAFNTLIGQVTDTAMTNVGYKYYYLFIICNLTNAITFYLFLPETARLPLEEMNYLFTNAPFLVAGHDKNLYQANYAADLERRALEIQEKGNAVEQHEQVATN</sequence>
<feature type="transmembrane region" description="Helical" evidence="8">
    <location>
        <begin position="171"/>
        <end position="192"/>
    </location>
</feature>
<dbReference type="PANTHER" id="PTHR48022:SF37">
    <property type="entry name" value="MAJOR FACILITATOR SUPERFAMILY (MFS) PROFILE DOMAIN-CONTAINING PROTEIN-RELATED"/>
    <property type="match status" value="1"/>
</dbReference>
<reference evidence="10 11" key="1">
    <citation type="submission" date="2014-04" db="EMBL/GenBank/DDBJ databases">
        <authorList>
            <consortium name="DOE Joint Genome Institute"/>
            <person name="Kuo A."/>
            <person name="Martino E."/>
            <person name="Perotto S."/>
            <person name="Kohler A."/>
            <person name="Nagy L.G."/>
            <person name="Floudas D."/>
            <person name="Copeland A."/>
            <person name="Barry K.W."/>
            <person name="Cichocki N."/>
            <person name="Veneault-Fourrey C."/>
            <person name="LaButti K."/>
            <person name="Lindquist E.A."/>
            <person name="Lipzen A."/>
            <person name="Lundell T."/>
            <person name="Morin E."/>
            <person name="Murat C."/>
            <person name="Sun H."/>
            <person name="Tunlid A."/>
            <person name="Henrissat B."/>
            <person name="Grigoriev I.V."/>
            <person name="Hibbett D.S."/>
            <person name="Martin F."/>
            <person name="Nordberg H.P."/>
            <person name="Cantor M.N."/>
            <person name="Hua S.X."/>
        </authorList>
    </citation>
    <scope>NUCLEOTIDE SEQUENCE [LARGE SCALE GENOMIC DNA]</scope>
    <source>
        <strain evidence="10 11">Zn</strain>
    </source>
</reference>
<proteinExistence type="inferred from homology"/>
<feature type="transmembrane region" description="Helical" evidence="8">
    <location>
        <begin position="104"/>
        <end position="126"/>
    </location>
</feature>
<feature type="transmembrane region" description="Helical" evidence="8">
    <location>
        <begin position="51"/>
        <end position="73"/>
    </location>
</feature>
<feature type="transmembrane region" description="Helical" evidence="8">
    <location>
        <begin position="428"/>
        <end position="447"/>
    </location>
</feature>
<dbReference type="HOGENOM" id="CLU_001265_30_13_1"/>
<evidence type="ECO:0000256" key="4">
    <source>
        <dbReference type="ARBA" id="ARBA00022692"/>
    </source>
</evidence>
<dbReference type="InterPro" id="IPR005829">
    <property type="entry name" value="Sugar_transporter_CS"/>
</dbReference>
<protein>
    <recommendedName>
        <fullName evidence="9">Major facilitator superfamily (MFS) profile domain-containing protein</fullName>
    </recommendedName>
</protein>
<evidence type="ECO:0000256" key="6">
    <source>
        <dbReference type="ARBA" id="ARBA00023136"/>
    </source>
</evidence>
<feature type="transmembrane region" description="Helical" evidence="8">
    <location>
        <begin position="361"/>
        <end position="386"/>
    </location>
</feature>
<comment type="subcellular location">
    <subcellularLocation>
        <location evidence="1">Membrane</location>
        <topology evidence="1">Multi-pass membrane protein</topology>
    </subcellularLocation>
</comment>
<dbReference type="PROSITE" id="PS00217">
    <property type="entry name" value="SUGAR_TRANSPORT_2"/>
    <property type="match status" value="1"/>
</dbReference>
<evidence type="ECO:0000256" key="5">
    <source>
        <dbReference type="ARBA" id="ARBA00022989"/>
    </source>
</evidence>
<dbReference type="EMBL" id="KN832871">
    <property type="protein sequence ID" value="KIN05598.1"/>
    <property type="molecule type" value="Genomic_DNA"/>
</dbReference>
<keyword evidence="3 7" id="KW-0813">Transport</keyword>
<keyword evidence="4 8" id="KW-0812">Transmembrane</keyword>
<dbReference type="FunFam" id="1.20.1250.20:FF:000090">
    <property type="entry name" value="MFS sugar transporter, putative"/>
    <property type="match status" value="1"/>
</dbReference>
<evidence type="ECO:0000256" key="7">
    <source>
        <dbReference type="RuleBase" id="RU003346"/>
    </source>
</evidence>
<evidence type="ECO:0000256" key="2">
    <source>
        <dbReference type="ARBA" id="ARBA00010992"/>
    </source>
</evidence>
<dbReference type="GO" id="GO:0005351">
    <property type="term" value="F:carbohydrate:proton symporter activity"/>
    <property type="evidence" value="ECO:0007669"/>
    <property type="project" value="TreeGrafter"/>
</dbReference>
<evidence type="ECO:0000256" key="8">
    <source>
        <dbReference type="SAM" id="Phobius"/>
    </source>
</evidence>
<dbReference type="InParanoid" id="A0A0C3DU66"/>
<dbReference type="NCBIfam" id="TIGR00879">
    <property type="entry name" value="SP"/>
    <property type="match status" value="1"/>
</dbReference>
<evidence type="ECO:0000256" key="1">
    <source>
        <dbReference type="ARBA" id="ARBA00004141"/>
    </source>
</evidence>